<accession>A0ABU3SYJ1</accession>
<evidence type="ECO:0000313" key="3">
    <source>
        <dbReference type="Proteomes" id="UP001247805"/>
    </source>
</evidence>
<comment type="caution">
    <text evidence="2">The sequence shown here is derived from an EMBL/GenBank/DDBJ whole genome shotgun (WGS) entry which is preliminary data.</text>
</comment>
<protein>
    <submittedName>
        <fullName evidence="2">CsiV family protein</fullName>
    </submittedName>
</protein>
<feature type="compositionally biased region" description="Polar residues" evidence="1">
    <location>
        <begin position="99"/>
        <end position="111"/>
    </location>
</feature>
<gene>
    <name evidence="2" type="ORF">RS130_15210</name>
</gene>
<reference evidence="2 3" key="1">
    <citation type="submission" date="2023-10" db="EMBL/GenBank/DDBJ databases">
        <title>Glaciecola aquimarina strain GGW-M5 nov., isolated from a coastal seawater.</title>
        <authorList>
            <person name="Bayburt H."/>
            <person name="Kim J.M."/>
            <person name="Choi B.J."/>
            <person name="Jeon C.O."/>
        </authorList>
    </citation>
    <scope>NUCLEOTIDE SEQUENCE [LARGE SCALE GENOMIC DNA]</scope>
    <source>
        <strain evidence="2 3">KCTC 32108</strain>
    </source>
</reference>
<proteinExistence type="predicted"/>
<dbReference type="RefSeq" id="WP_316026623.1">
    <property type="nucleotide sequence ID" value="NZ_JAWDIO010000002.1"/>
</dbReference>
<sequence length="516" mass="57503">MVVRCGSDPFARDLTSSPTAETFQQSSLLPASSEYTDIISPYLMPDLTFVRAGLAYCRESSLLAEERKQQQDFAFPAPIEQAGHEIDNQVTDDTENEQLTDQSPLDATETNHATEDNFDYQVVSSDIFAENPAQPTQASASADISGPETLGTMQLGQSIYDFPIKVDWIEWQLPRQFPCAYVEQVAPTPEFLIAPSLKKKTATTASGRTERTPNGLAFGEFTSRKDDAEGRDNPHSLQHISHVPLEINGVAWDDKSYAPYLLPKDTLVMEDLYLSLQKQRGIQPLVHLAWRQEVTFGADKAIGIRLFAGRNFAQRFDASGQPIAEQDNIVASKDQVTEEALYIPSEELALLSADERQALLTKNTTAVNETSSPTVDLFSKIEHALNQAAIDNSPLIKSKTADTDNIPTLQELWEVDGYIKVYLQNMGRVPYLHINSNLNYRHPVDIETPSIASTTALDAQQVRPPITSALQSVNFNQLRRVISKQVHYFDHPMFGMVVTINRSEWPEAPDEEVAEN</sequence>
<organism evidence="2 3">
    <name type="scientific">Paraglaciecola aquimarina</name>
    <dbReference type="NCBI Taxonomy" id="1235557"/>
    <lineage>
        <taxon>Bacteria</taxon>
        <taxon>Pseudomonadati</taxon>
        <taxon>Pseudomonadota</taxon>
        <taxon>Gammaproteobacteria</taxon>
        <taxon>Alteromonadales</taxon>
        <taxon>Alteromonadaceae</taxon>
        <taxon>Paraglaciecola</taxon>
    </lineage>
</organism>
<feature type="region of interest" description="Disordered" evidence="1">
    <location>
        <begin position="93"/>
        <end position="112"/>
    </location>
</feature>
<name>A0ABU3SYJ1_9ALTE</name>
<evidence type="ECO:0000313" key="2">
    <source>
        <dbReference type="EMBL" id="MDU0355066.1"/>
    </source>
</evidence>
<dbReference type="Pfam" id="PF10972">
    <property type="entry name" value="CsiV"/>
    <property type="match status" value="1"/>
</dbReference>
<dbReference type="InterPro" id="IPR021241">
    <property type="entry name" value="CsiV"/>
</dbReference>
<keyword evidence="3" id="KW-1185">Reference proteome</keyword>
<dbReference type="Proteomes" id="UP001247805">
    <property type="component" value="Unassembled WGS sequence"/>
</dbReference>
<evidence type="ECO:0000256" key="1">
    <source>
        <dbReference type="SAM" id="MobiDB-lite"/>
    </source>
</evidence>
<dbReference type="EMBL" id="JAWDIO010000002">
    <property type="protein sequence ID" value="MDU0355066.1"/>
    <property type="molecule type" value="Genomic_DNA"/>
</dbReference>